<comment type="caution">
    <text evidence="2">The sequence shown here is derived from an EMBL/GenBank/DDBJ whole genome shotgun (WGS) entry which is preliminary data.</text>
</comment>
<dbReference type="AlphaFoldDB" id="A0AAU9K0D7"/>
<keyword evidence="3" id="KW-1185">Reference proteome</keyword>
<gene>
    <name evidence="2" type="ORF">BSTOLATCC_MIC50931</name>
</gene>
<evidence type="ECO:0000256" key="1">
    <source>
        <dbReference type="SAM" id="Phobius"/>
    </source>
</evidence>
<feature type="transmembrane region" description="Helical" evidence="1">
    <location>
        <begin position="224"/>
        <end position="247"/>
    </location>
</feature>
<feature type="transmembrane region" description="Helical" evidence="1">
    <location>
        <begin position="139"/>
        <end position="158"/>
    </location>
</feature>
<feature type="transmembrane region" description="Helical" evidence="1">
    <location>
        <begin position="7"/>
        <end position="29"/>
    </location>
</feature>
<reference evidence="2" key="1">
    <citation type="submission" date="2021-09" db="EMBL/GenBank/DDBJ databases">
        <authorList>
            <consortium name="AG Swart"/>
            <person name="Singh M."/>
            <person name="Singh A."/>
            <person name="Seah K."/>
            <person name="Emmerich C."/>
        </authorList>
    </citation>
    <scope>NUCLEOTIDE SEQUENCE</scope>
    <source>
        <strain evidence="2">ATCC30299</strain>
    </source>
</reference>
<feature type="transmembrane region" description="Helical" evidence="1">
    <location>
        <begin position="198"/>
        <end position="218"/>
    </location>
</feature>
<dbReference type="PANTHER" id="PTHR36329:SF1">
    <property type="entry name" value="TRANSMEMBRANE PROTEIN"/>
    <property type="match status" value="1"/>
</dbReference>
<dbReference type="Proteomes" id="UP001162131">
    <property type="component" value="Unassembled WGS sequence"/>
</dbReference>
<dbReference type="EMBL" id="CAJZBQ010000051">
    <property type="protein sequence ID" value="CAG9330338.1"/>
    <property type="molecule type" value="Genomic_DNA"/>
</dbReference>
<keyword evidence="1" id="KW-0472">Membrane</keyword>
<sequence length="326" mass="38029">MACTNNLALGYFYIFTSISWCSFFMWWILNTWKINWQFTKPLQKVIVLVLCFKTLNDIFSSPKYFTCTESSTWDYWELAWSSTYTLYNTFIFTCLILISKGFGITRDTLERSEVSIIAMTMGAVYLGFSAFMINPDRLVVLLDLILSILLYLTQKYCLGNINALQHRLTSLRNSNITQMIQPTSDKISMLKFFLKICYFYYIQQIFTVTFLIIIANFFDPPFIYWDIIVMSCEICEIISLFLIMYLFRSKDRGIYFNISVVGSSAQAQPLPPYLQAKIPEGSEMVESNNEVFIVLCPQEFDSRRPYEMLMVAKISKPVVERYGAEI</sequence>
<protein>
    <submittedName>
        <fullName evidence="2">Uncharacterized protein</fullName>
    </submittedName>
</protein>
<evidence type="ECO:0000313" key="3">
    <source>
        <dbReference type="Proteomes" id="UP001162131"/>
    </source>
</evidence>
<proteinExistence type="predicted"/>
<keyword evidence="1" id="KW-1133">Transmembrane helix</keyword>
<feature type="transmembrane region" description="Helical" evidence="1">
    <location>
        <begin position="114"/>
        <end position="133"/>
    </location>
</feature>
<accession>A0AAU9K0D7</accession>
<evidence type="ECO:0000313" key="2">
    <source>
        <dbReference type="EMBL" id="CAG9330338.1"/>
    </source>
</evidence>
<keyword evidence="1" id="KW-0812">Transmembrane</keyword>
<organism evidence="2 3">
    <name type="scientific">Blepharisma stoltei</name>
    <dbReference type="NCBI Taxonomy" id="1481888"/>
    <lineage>
        <taxon>Eukaryota</taxon>
        <taxon>Sar</taxon>
        <taxon>Alveolata</taxon>
        <taxon>Ciliophora</taxon>
        <taxon>Postciliodesmatophora</taxon>
        <taxon>Heterotrichea</taxon>
        <taxon>Heterotrichida</taxon>
        <taxon>Blepharismidae</taxon>
        <taxon>Blepharisma</taxon>
    </lineage>
</organism>
<name>A0AAU9K0D7_9CILI</name>
<feature type="transmembrane region" description="Helical" evidence="1">
    <location>
        <begin position="84"/>
        <end position="102"/>
    </location>
</feature>
<dbReference type="PANTHER" id="PTHR36329">
    <property type="entry name" value="TRANSMEMBRANE PROTEIN"/>
    <property type="match status" value="1"/>
</dbReference>